<dbReference type="Proteomes" id="UP000635245">
    <property type="component" value="Unassembled WGS sequence"/>
</dbReference>
<evidence type="ECO:0000313" key="7">
    <source>
        <dbReference type="Proteomes" id="UP000635245"/>
    </source>
</evidence>
<evidence type="ECO:0000259" key="4">
    <source>
        <dbReference type="Pfam" id="PF06722"/>
    </source>
</evidence>
<dbReference type="InterPro" id="IPR002213">
    <property type="entry name" value="UDP_glucos_trans"/>
</dbReference>
<keyword evidence="2" id="KW-0328">Glycosyltransferase</keyword>
<dbReference type="SUPFAM" id="SSF53756">
    <property type="entry name" value="UDP-Glycosyltransferase/glycogen phosphorylase"/>
    <property type="match status" value="1"/>
</dbReference>
<dbReference type="Pfam" id="PF06722">
    <property type="entry name" value="EryCIII-like_C"/>
    <property type="match status" value="1"/>
</dbReference>
<dbReference type="RefSeq" id="WP_200323032.1">
    <property type="nucleotide sequence ID" value="NZ_JAENJH010000008.1"/>
</dbReference>
<sequence length="377" mass="39880">MRVLITSVALPGHFFPLVPLAWALRSSGHDVLVAVPETFVPTAARSGLPVVSCVPEADFVRLSADGGGDRIPRGQERSLVHGRFFGRLAAAGLRGVRSLAESWKPDLVLSERAEFAGRIAAAERDIPFVELQWGVARLDDYVAGATVELAAELAAAGQSALPEPAEVLCQWPPSLRLPHTGLFRTLRYVPYNGDAHVPAWALGPAGARTICVTMGTLIPRLGPDGVRELILPMLESLAELDVELLVAVDDAVVAGWPRLPDAVRFAGRLPLAQVLPHCSAAISHGGEGSTLTAFVSGCPQLILPQFDDQFDNAAAVEQAGAGLGLPPDELTPAAVARQCRKLLDDPRFARSAERVAAEIAAQPSVLEIVGTLEKLTG</sequence>
<evidence type="ECO:0000256" key="2">
    <source>
        <dbReference type="ARBA" id="ARBA00022676"/>
    </source>
</evidence>
<evidence type="ECO:0000313" key="6">
    <source>
        <dbReference type="EMBL" id="MBK1787873.1"/>
    </source>
</evidence>
<organism evidence="6 7">
    <name type="scientific">Prauserella cavernicola</name>
    <dbReference type="NCBI Taxonomy" id="2800127"/>
    <lineage>
        <taxon>Bacteria</taxon>
        <taxon>Bacillati</taxon>
        <taxon>Actinomycetota</taxon>
        <taxon>Actinomycetes</taxon>
        <taxon>Pseudonocardiales</taxon>
        <taxon>Pseudonocardiaceae</taxon>
        <taxon>Prauserella</taxon>
    </lineage>
</organism>
<reference evidence="6" key="1">
    <citation type="submission" date="2020-12" db="EMBL/GenBank/DDBJ databases">
        <title>Prauserella sp. ASG 168, a novel actinomycete isolated from cave rock.</title>
        <authorList>
            <person name="Suriyachadkun C."/>
        </authorList>
    </citation>
    <scope>NUCLEOTIDE SEQUENCE</scope>
    <source>
        <strain evidence="6">ASG 168</strain>
    </source>
</reference>
<dbReference type="Pfam" id="PF21036">
    <property type="entry name" value="EryCIII-like_N"/>
    <property type="match status" value="1"/>
</dbReference>
<keyword evidence="3" id="KW-0808">Transferase</keyword>
<accession>A0A934V8K8</accession>
<dbReference type="InterPro" id="IPR048284">
    <property type="entry name" value="EryCIII-like_N"/>
</dbReference>
<dbReference type="GO" id="GO:0016758">
    <property type="term" value="F:hexosyltransferase activity"/>
    <property type="evidence" value="ECO:0007669"/>
    <property type="project" value="UniProtKB-ARBA"/>
</dbReference>
<comment type="similarity">
    <text evidence="1">Belongs to the glycosyltransferase 28 family.</text>
</comment>
<dbReference type="InterPro" id="IPR050426">
    <property type="entry name" value="Glycosyltransferase_28"/>
</dbReference>
<dbReference type="EMBL" id="JAENJH010000008">
    <property type="protein sequence ID" value="MBK1787873.1"/>
    <property type="molecule type" value="Genomic_DNA"/>
</dbReference>
<feature type="domain" description="Erythromycin biosynthesis protein CIII-like C-terminal" evidence="4">
    <location>
        <begin position="233"/>
        <end position="375"/>
    </location>
</feature>
<keyword evidence="7" id="KW-1185">Reference proteome</keyword>
<comment type="caution">
    <text evidence="6">The sequence shown here is derived from an EMBL/GenBank/DDBJ whole genome shotgun (WGS) entry which is preliminary data.</text>
</comment>
<proteinExistence type="inferred from homology"/>
<evidence type="ECO:0000259" key="5">
    <source>
        <dbReference type="Pfam" id="PF21036"/>
    </source>
</evidence>
<evidence type="ECO:0000256" key="3">
    <source>
        <dbReference type="ARBA" id="ARBA00022679"/>
    </source>
</evidence>
<dbReference type="Gene3D" id="3.40.50.2000">
    <property type="entry name" value="Glycogen Phosphorylase B"/>
    <property type="match status" value="2"/>
</dbReference>
<evidence type="ECO:0000256" key="1">
    <source>
        <dbReference type="ARBA" id="ARBA00006962"/>
    </source>
</evidence>
<dbReference type="GO" id="GO:0017000">
    <property type="term" value="P:antibiotic biosynthetic process"/>
    <property type="evidence" value="ECO:0007669"/>
    <property type="project" value="UniProtKB-ARBA"/>
</dbReference>
<protein>
    <submittedName>
        <fullName evidence="6">DUF1205 domain-containing protein</fullName>
    </submittedName>
</protein>
<name>A0A934V8K8_9PSEU</name>
<dbReference type="InterPro" id="IPR010610">
    <property type="entry name" value="EryCIII-like_C"/>
</dbReference>
<dbReference type="AlphaFoldDB" id="A0A934V8K8"/>
<dbReference type="PANTHER" id="PTHR48050">
    <property type="entry name" value="STEROL 3-BETA-GLUCOSYLTRANSFERASE"/>
    <property type="match status" value="1"/>
</dbReference>
<dbReference type="CDD" id="cd03784">
    <property type="entry name" value="GT1_Gtf-like"/>
    <property type="match status" value="1"/>
</dbReference>
<feature type="domain" description="Erythromycin biosynthesis protein CIII-like N-terminal" evidence="5">
    <location>
        <begin position="22"/>
        <end position="215"/>
    </location>
</feature>
<gene>
    <name evidence="6" type="ORF">JHE00_26385</name>
</gene>
<dbReference type="FunFam" id="3.40.50.2000:FF:000072">
    <property type="entry name" value="Glycosyl transferase"/>
    <property type="match status" value="1"/>
</dbReference>
<dbReference type="GO" id="GO:0008194">
    <property type="term" value="F:UDP-glycosyltransferase activity"/>
    <property type="evidence" value="ECO:0007669"/>
    <property type="project" value="InterPro"/>
</dbReference>
<dbReference type="PANTHER" id="PTHR48050:SF13">
    <property type="entry name" value="STEROL 3-BETA-GLUCOSYLTRANSFERASE UGT80A2"/>
    <property type="match status" value="1"/>
</dbReference>